<evidence type="ECO:0000313" key="3">
    <source>
        <dbReference type="Proteomes" id="UP000324800"/>
    </source>
</evidence>
<evidence type="ECO:0000313" key="2">
    <source>
        <dbReference type="EMBL" id="KAA6374788.1"/>
    </source>
</evidence>
<dbReference type="AlphaFoldDB" id="A0A5J4UWH0"/>
<protein>
    <submittedName>
        <fullName evidence="2">Putative Mariner Mos1 transposase</fullName>
    </submittedName>
</protein>
<dbReference type="InterPro" id="IPR052709">
    <property type="entry name" value="Transposase-MT_Hybrid"/>
</dbReference>
<evidence type="ECO:0000259" key="1">
    <source>
        <dbReference type="Pfam" id="PF13358"/>
    </source>
</evidence>
<dbReference type="Proteomes" id="UP000324800">
    <property type="component" value="Unassembled WGS sequence"/>
</dbReference>
<name>A0A5J4UWH0_9EUKA</name>
<dbReference type="PANTHER" id="PTHR46060:SF1">
    <property type="entry name" value="MARINER MOS1 TRANSPOSASE-LIKE PROTEIN"/>
    <property type="match status" value="1"/>
</dbReference>
<feature type="non-terminal residue" evidence="2">
    <location>
        <position position="1"/>
    </location>
</feature>
<comment type="caution">
    <text evidence="2">The sequence shown here is derived from an EMBL/GenBank/DDBJ whole genome shotgun (WGS) entry which is preliminary data.</text>
</comment>
<sequence>LRISSAMTKKTIKRIIAEETDYIRVCLRWVPHVLSTSNLSQRVQLCRELLLQIKLFAKTNFINVITLDETWVFMKNYQPSMFIKKVEKQPERPRKTIGDEKRMFKVCFSEEGIQFVHFLPKGTTMDSKVFTSEVIKPLQQKYIKEYYAQRGEYYLHFDNAPINKSQYTQTYINAGIFSVLKHPPYSSDFSPCEYYLFGQLKQELKGIMMNSEEQMKTEVGKILNEIHPIEIQRALRSWSRRLEQIIQHNGAYYNKDKW</sequence>
<gene>
    <name evidence="2" type="ORF">EZS28_029684</name>
</gene>
<dbReference type="InterPro" id="IPR036397">
    <property type="entry name" value="RNaseH_sf"/>
</dbReference>
<dbReference type="Gene3D" id="3.30.420.10">
    <property type="entry name" value="Ribonuclease H-like superfamily/Ribonuclease H"/>
    <property type="match status" value="1"/>
</dbReference>
<dbReference type="GO" id="GO:0003676">
    <property type="term" value="F:nucleic acid binding"/>
    <property type="evidence" value="ECO:0007669"/>
    <property type="project" value="InterPro"/>
</dbReference>
<feature type="domain" description="Tc1-like transposase DDE" evidence="1">
    <location>
        <begin position="68"/>
        <end position="215"/>
    </location>
</feature>
<dbReference type="PANTHER" id="PTHR46060">
    <property type="entry name" value="MARINER MOS1 TRANSPOSASE-LIKE PROTEIN"/>
    <property type="match status" value="1"/>
</dbReference>
<proteinExistence type="predicted"/>
<organism evidence="2 3">
    <name type="scientific">Streblomastix strix</name>
    <dbReference type="NCBI Taxonomy" id="222440"/>
    <lineage>
        <taxon>Eukaryota</taxon>
        <taxon>Metamonada</taxon>
        <taxon>Preaxostyla</taxon>
        <taxon>Oxymonadida</taxon>
        <taxon>Streblomastigidae</taxon>
        <taxon>Streblomastix</taxon>
    </lineage>
</organism>
<accession>A0A5J4UWH0</accession>
<reference evidence="2 3" key="1">
    <citation type="submission" date="2019-03" db="EMBL/GenBank/DDBJ databases">
        <title>Single cell metagenomics reveals metabolic interactions within the superorganism composed of flagellate Streblomastix strix and complex community of Bacteroidetes bacteria on its surface.</title>
        <authorList>
            <person name="Treitli S.C."/>
            <person name="Kolisko M."/>
            <person name="Husnik F."/>
            <person name="Keeling P."/>
            <person name="Hampl V."/>
        </authorList>
    </citation>
    <scope>NUCLEOTIDE SEQUENCE [LARGE SCALE GENOMIC DNA]</scope>
    <source>
        <strain evidence="2">ST1C</strain>
    </source>
</reference>
<dbReference type="Pfam" id="PF13358">
    <property type="entry name" value="DDE_3"/>
    <property type="match status" value="1"/>
</dbReference>
<dbReference type="EMBL" id="SNRW01011717">
    <property type="protein sequence ID" value="KAA6374788.1"/>
    <property type="molecule type" value="Genomic_DNA"/>
</dbReference>
<dbReference type="InterPro" id="IPR038717">
    <property type="entry name" value="Tc1-like_DDE_dom"/>
</dbReference>